<dbReference type="Gene3D" id="3.40.50.1010">
    <property type="entry name" value="5'-nuclease"/>
    <property type="match status" value="1"/>
</dbReference>
<dbReference type="InterPro" id="IPR041705">
    <property type="entry name" value="PIN_Sll0205"/>
</dbReference>
<gene>
    <name evidence="2" type="ORF">NG792_22285</name>
</gene>
<comment type="caution">
    <text evidence="2">The sequence shown here is derived from an EMBL/GenBank/DDBJ whole genome shotgun (WGS) entry which is preliminary data.</text>
</comment>
<dbReference type="InterPro" id="IPR029060">
    <property type="entry name" value="PIN-like_dom_sf"/>
</dbReference>
<reference evidence="2 3" key="1">
    <citation type="journal article" date="2022" name="Front. Microbiol.">
        <title>High genomic differentiation and limited gene flow indicate recent cryptic speciation within the genus Laspinema (cyanobacteria).</title>
        <authorList>
            <person name="Stanojkovic A."/>
            <person name="Skoupy S."/>
            <person name="Skaloud P."/>
            <person name="Dvorak P."/>
        </authorList>
    </citation>
    <scope>NUCLEOTIDE SEQUENCE [LARGE SCALE GENOMIC DNA]</scope>
    <source>
        <strain evidence="2 3">D3b</strain>
    </source>
</reference>
<dbReference type="PANTHER" id="PTHR36173">
    <property type="entry name" value="RIBONUCLEASE VAPC16-RELATED"/>
    <property type="match status" value="1"/>
</dbReference>
<evidence type="ECO:0000313" key="3">
    <source>
        <dbReference type="Proteomes" id="UP001525961"/>
    </source>
</evidence>
<dbReference type="Pfam" id="PF01850">
    <property type="entry name" value="PIN"/>
    <property type="match status" value="1"/>
</dbReference>
<dbReference type="RefSeq" id="WP_261236872.1">
    <property type="nucleotide sequence ID" value="NZ_JAMXFA010000038.1"/>
</dbReference>
<dbReference type="InterPro" id="IPR002716">
    <property type="entry name" value="PIN_dom"/>
</dbReference>
<dbReference type="EMBL" id="JAMXFA010000038">
    <property type="protein sequence ID" value="MCT7980455.1"/>
    <property type="molecule type" value="Genomic_DNA"/>
</dbReference>
<dbReference type="Proteomes" id="UP001525961">
    <property type="component" value="Unassembled WGS sequence"/>
</dbReference>
<dbReference type="PANTHER" id="PTHR36173:SF1">
    <property type="entry name" value="RIBONUCLEASE VAPC22"/>
    <property type="match status" value="1"/>
</dbReference>
<feature type="domain" description="PIN" evidence="1">
    <location>
        <begin position="5"/>
        <end position="126"/>
    </location>
</feature>
<organism evidence="2 3">
    <name type="scientific">Laspinema olomoucense D3b</name>
    <dbReference type="NCBI Taxonomy" id="2953688"/>
    <lineage>
        <taxon>Bacteria</taxon>
        <taxon>Bacillati</taxon>
        <taxon>Cyanobacteriota</taxon>
        <taxon>Cyanophyceae</taxon>
        <taxon>Oscillatoriophycideae</taxon>
        <taxon>Oscillatoriales</taxon>
        <taxon>Laspinemataceae</taxon>
        <taxon>Laspinema</taxon>
        <taxon>Laspinema olomoucense</taxon>
    </lineage>
</organism>
<accession>A0ABT2NCN1</accession>
<keyword evidence="3" id="KW-1185">Reference proteome</keyword>
<evidence type="ECO:0000313" key="2">
    <source>
        <dbReference type="EMBL" id="MCT7980455.1"/>
    </source>
</evidence>
<protein>
    <submittedName>
        <fullName evidence="2">Type II toxin-antitoxin system VapC family toxin</fullName>
    </submittedName>
</protein>
<dbReference type="CDD" id="cd09872">
    <property type="entry name" value="PIN_Sll0205-like"/>
    <property type="match status" value="1"/>
</dbReference>
<name>A0ABT2NCN1_9CYAN</name>
<dbReference type="SUPFAM" id="SSF88723">
    <property type="entry name" value="PIN domain-like"/>
    <property type="match status" value="1"/>
</dbReference>
<dbReference type="InterPro" id="IPR052919">
    <property type="entry name" value="TA_system_RNase"/>
</dbReference>
<proteinExistence type="predicted"/>
<evidence type="ECO:0000259" key="1">
    <source>
        <dbReference type="Pfam" id="PF01850"/>
    </source>
</evidence>
<sequence length="134" mass="14745">MTAVVADTHTIIWYLRENALLSPSAINALDKALGEGYPIYVSAISVVEVSYLVERYRLPEEAFGQLINALSDPGTGLAVASLDLITARTLRQISRDVVPDMPDRIIAATALSLNLPLITRDRKIQALRTIQTIW</sequence>